<dbReference type="InterPro" id="IPR051681">
    <property type="entry name" value="Ser/Thr_Kinases-Pseudokinases"/>
</dbReference>
<feature type="region of interest" description="Disordered" evidence="1">
    <location>
        <begin position="490"/>
        <end position="514"/>
    </location>
</feature>
<organism evidence="3 4">
    <name type="scientific">Skeletonema marinoi</name>
    <dbReference type="NCBI Taxonomy" id="267567"/>
    <lineage>
        <taxon>Eukaryota</taxon>
        <taxon>Sar</taxon>
        <taxon>Stramenopiles</taxon>
        <taxon>Ochrophyta</taxon>
        <taxon>Bacillariophyta</taxon>
        <taxon>Coscinodiscophyceae</taxon>
        <taxon>Thalassiosirophycidae</taxon>
        <taxon>Thalassiosirales</taxon>
        <taxon>Skeletonemataceae</taxon>
        <taxon>Skeletonema</taxon>
        <taxon>Skeletonema marinoi-dohrnii complex</taxon>
    </lineage>
</organism>
<evidence type="ECO:0000313" key="4">
    <source>
        <dbReference type="Proteomes" id="UP001224775"/>
    </source>
</evidence>
<evidence type="ECO:0000313" key="3">
    <source>
        <dbReference type="EMBL" id="KAK1739531.1"/>
    </source>
</evidence>
<evidence type="ECO:0000256" key="1">
    <source>
        <dbReference type="SAM" id="MobiDB-lite"/>
    </source>
</evidence>
<comment type="caution">
    <text evidence="3">The sequence shown here is derived from an EMBL/GenBank/DDBJ whole genome shotgun (WGS) entry which is preliminary data.</text>
</comment>
<accession>A0AAD8Y6D9</accession>
<dbReference type="AlphaFoldDB" id="A0AAD8Y6D9"/>
<dbReference type="Gene3D" id="1.10.510.10">
    <property type="entry name" value="Transferase(Phosphotransferase) domain 1"/>
    <property type="match status" value="1"/>
</dbReference>
<dbReference type="PROSITE" id="PS50011">
    <property type="entry name" value="PROTEIN_KINASE_DOM"/>
    <property type="match status" value="1"/>
</dbReference>
<dbReference type="InterPro" id="IPR001245">
    <property type="entry name" value="Ser-Thr/Tyr_kinase_cat_dom"/>
</dbReference>
<sequence length="514" mass="59477">MNRFRTPFQRRNNDVNNNGLQRPQKKCNRYCIKGATLCIFVSLMVRSFSLSRHLHNSPQSQYIRSKEKRNSNLSSRQERKPRVVAIAHLQYESSKSESDPRSVLVHNSNLLTLDTTPLDTNKTSFQFTESSIPTSGHFIQPSWYTPNAQDLLRDNDRCEVMYPWQLEGFPNCNNFHELDMAHMKMINKGGSRIAFELKQLSDDGMQSKFVYKTVKYHREVEFRMVDEQRKDALVMERASSSNFIPNLHGYCSIGVIMDFMPEGNMHDYLKGARLAKKKGEDGSLSPVDKLRVAIHIASSVRDLHETGDDKEIPAFFHNDICCHQYLFQNGIFKLNDFNYAQPMAFVKKDTTEKENELCLRDSSNMGMWKARSFEEHLAKSNDARLEPFSGDKTDVNMMGNLMYTILTDLYLFEQPELLTRSQTTEALVAGKRSPYPDDIENSTDPAHVAVKKAIDMCWEEKWNKRPSARIITDYLMGQLQDITKVNNPDLKVTLPKRDPDQTPSDREYYVKTWN</sequence>
<dbReference type="InterPro" id="IPR000719">
    <property type="entry name" value="Prot_kinase_dom"/>
</dbReference>
<feature type="region of interest" description="Disordered" evidence="1">
    <location>
        <begin position="1"/>
        <end position="22"/>
    </location>
</feature>
<evidence type="ECO:0000259" key="2">
    <source>
        <dbReference type="PROSITE" id="PS50011"/>
    </source>
</evidence>
<keyword evidence="4" id="KW-1185">Reference proteome</keyword>
<dbReference type="PANTHER" id="PTHR44329:SF214">
    <property type="entry name" value="PROTEIN KINASE DOMAIN-CONTAINING PROTEIN"/>
    <property type="match status" value="1"/>
</dbReference>
<dbReference type="GO" id="GO:0004674">
    <property type="term" value="F:protein serine/threonine kinase activity"/>
    <property type="evidence" value="ECO:0007669"/>
    <property type="project" value="TreeGrafter"/>
</dbReference>
<name>A0AAD8Y6D9_9STRA</name>
<feature type="compositionally biased region" description="Basic and acidic residues" evidence="1">
    <location>
        <begin position="495"/>
        <end position="514"/>
    </location>
</feature>
<protein>
    <recommendedName>
        <fullName evidence="2">Protein kinase domain-containing protein</fullName>
    </recommendedName>
</protein>
<proteinExistence type="predicted"/>
<dbReference type="EMBL" id="JATAAI010000018">
    <property type="protein sequence ID" value="KAK1739531.1"/>
    <property type="molecule type" value="Genomic_DNA"/>
</dbReference>
<dbReference type="PANTHER" id="PTHR44329">
    <property type="entry name" value="SERINE/THREONINE-PROTEIN KINASE TNNI3K-RELATED"/>
    <property type="match status" value="1"/>
</dbReference>
<feature type="domain" description="Protein kinase" evidence="2">
    <location>
        <begin position="180"/>
        <end position="475"/>
    </location>
</feature>
<dbReference type="Pfam" id="PF07714">
    <property type="entry name" value="PK_Tyr_Ser-Thr"/>
    <property type="match status" value="1"/>
</dbReference>
<feature type="region of interest" description="Disordered" evidence="1">
    <location>
        <begin position="56"/>
        <end position="79"/>
    </location>
</feature>
<feature type="compositionally biased region" description="Basic and acidic residues" evidence="1">
    <location>
        <begin position="64"/>
        <end position="79"/>
    </location>
</feature>
<dbReference type="SUPFAM" id="SSF56112">
    <property type="entry name" value="Protein kinase-like (PK-like)"/>
    <property type="match status" value="1"/>
</dbReference>
<dbReference type="Proteomes" id="UP001224775">
    <property type="component" value="Unassembled WGS sequence"/>
</dbReference>
<gene>
    <name evidence="3" type="ORF">QTG54_010074</name>
</gene>
<reference evidence="3" key="1">
    <citation type="submission" date="2023-06" db="EMBL/GenBank/DDBJ databases">
        <title>Survivors Of The Sea: Transcriptome response of Skeletonema marinoi to long-term dormancy.</title>
        <authorList>
            <person name="Pinder M.I.M."/>
            <person name="Kourtchenko O."/>
            <person name="Robertson E.K."/>
            <person name="Larsson T."/>
            <person name="Maumus F."/>
            <person name="Osuna-Cruz C.M."/>
            <person name="Vancaester E."/>
            <person name="Stenow R."/>
            <person name="Vandepoele K."/>
            <person name="Ploug H."/>
            <person name="Bruchert V."/>
            <person name="Godhe A."/>
            <person name="Topel M."/>
        </authorList>
    </citation>
    <scope>NUCLEOTIDE SEQUENCE</scope>
    <source>
        <strain evidence="3">R05AC</strain>
    </source>
</reference>
<dbReference type="InterPro" id="IPR011009">
    <property type="entry name" value="Kinase-like_dom_sf"/>
</dbReference>
<dbReference type="GO" id="GO:0005524">
    <property type="term" value="F:ATP binding"/>
    <property type="evidence" value="ECO:0007669"/>
    <property type="project" value="InterPro"/>
</dbReference>